<dbReference type="EC" id="6.3.1.5" evidence="1"/>
<evidence type="ECO:0000313" key="1">
    <source>
        <dbReference type="EMBL" id="TDF73277.1"/>
    </source>
</evidence>
<evidence type="ECO:0000313" key="2">
    <source>
        <dbReference type="Proteomes" id="UP000294588"/>
    </source>
</evidence>
<reference evidence="1" key="1">
    <citation type="submission" date="2019-03" db="EMBL/GenBank/DDBJ databases">
        <title>Candidatus Syntrophosphaera thermopropionivorans: a novel player in syntrophic propionate oxidation during anaerobic digestion.</title>
        <authorList>
            <person name="Dyksma S."/>
        </authorList>
    </citation>
    <scope>NUCLEOTIDE SEQUENCE</scope>
    <source>
        <strain evidence="1">W5</strain>
    </source>
</reference>
<protein>
    <submittedName>
        <fullName evidence="1">NAD+ synthase</fullName>
        <ecNumber evidence="1">6.3.1.5</ecNumber>
    </submittedName>
</protein>
<proteinExistence type="predicted"/>
<sequence length="255" mass="28797">MRNLDLYKEKERIIEFIRSYLSNAERDRLVVGLSGGVDSAVSTALAVEAIGAQNVTALIMPYETSNAESVADARDLAKQLGINYQIIDITAITKAYFETYAPEADHMRIGNWLARIRMCVLYDFSAKLKALVLGTSNRTELMIGYFTQFGDSACAFEPIGHLYKTEVWKLAKILNIPEKIINKTPTADLWPGQSDEQEIGISYPVLDEIVYELTELHLSISATENLSYPVELYQKVERMIQYSAFKRRLPPILES</sequence>
<keyword evidence="2" id="KW-1185">Reference proteome</keyword>
<keyword evidence="1" id="KW-0436">Ligase</keyword>
<dbReference type="EMBL" id="SMOG01000007">
    <property type="protein sequence ID" value="TDF73277.1"/>
    <property type="molecule type" value="Genomic_DNA"/>
</dbReference>
<dbReference type="Proteomes" id="UP000294588">
    <property type="component" value="Unassembled WGS sequence"/>
</dbReference>
<name>A0AC61QJM0_9BACT</name>
<accession>A0AC61QJM0</accession>
<organism evidence="1 2">
    <name type="scientific">Candidatus Syntrophosphaera thermopropionivorans</name>
    <dbReference type="NCBI Taxonomy" id="2593015"/>
    <lineage>
        <taxon>Bacteria</taxon>
        <taxon>Pseudomonadati</taxon>
        <taxon>Candidatus Cloacimonadota</taxon>
        <taxon>Candidatus Cloacimonadia</taxon>
        <taxon>Candidatus Cloacimonadales</taxon>
        <taxon>Candidatus Cloacimonadaceae</taxon>
        <taxon>Candidatus Syntrophosphaera</taxon>
    </lineage>
</organism>
<comment type="caution">
    <text evidence="1">The sequence shown here is derived from an EMBL/GenBank/DDBJ whole genome shotgun (WGS) entry which is preliminary data.</text>
</comment>
<gene>
    <name evidence="1" type="ORF">E0946_03650</name>
</gene>